<reference evidence="1" key="1">
    <citation type="journal article" date="2023" name="Science">
        <title>Genome structures resolve the early diversification of teleost fishes.</title>
        <authorList>
            <person name="Parey E."/>
            <person name="Louis A."/>
            <person name="Montfort J."/>
            <person name="Bouchez O."/>
            <person name="Roques C."/>
            <person name="Iampietro C."/>
            <person name="Lluch J."/>
            <person name="Castinel A."/>
            <person name="Donnadieu C."/>
            <person name="Desvignes T."/>
            <person name="Floi Bucao C."/>
            <person name="Jouanno E."/>
            <person name="Wen M."/>
            <person name="Mejri S."/>
            <person name="Dirks R."/>
            <person name="Jansen H."/>
            <person name="Henkel C."/>
            <person name="Chen W.J."/>
            <person name="Zahm M."/>
            <person name="Cabau C."/>
            <person name="Klopp C."/>
            <person name="Thompson A.W."/>
            <person name="Robinson-Rechavi M."/>
            <person name="Braasch I."/>
            <person name="Lecointre G."/>
            <person name="Bobe J."/>
            <person name="Postlethwait J.H."/>
            <person name="Berthelot C."/>
            <person name="Roest Crollius H."/>
            <person name="Guiguen Y."/>
        </authorList>
    </citation>
    <scope>NUCLEOTIDE SEQUENCE</scope>
    <source>
        <strain evidence="1">WJC10195</strain>
    </source>
</reference>
<gene>
    <name evidence="1" type="ORF">SKAU_G00363500</name>
</gene>
<evidence type="ECO:0000313" key="1">
    <source>
        <dbReference type="EMBL" id="KAJ8339564.1"/>
    </source>
</evidence>
<protein>
    <submittedName>
        <fullName evidence="1">Uncharacterized protein</fullName>
    </submittedName>
</protein>
<organism evidence="1 2">
    <name type="scientific">Synaphobranchus kaupii</name>
    <name type="common">Kaup's arrowtooth eel</name>
    <dbReference type="NCBI Taxonomy" id="118154"/>
    <lineage>
        <taxon>Eukaryota</taxon>
        <taxon>Metazoa</taxon>
        <taxon>Chordata</taxon>
        <taxon>Craniata</taxon>
        <taxon>Vertebrata</taxon>
        <taxon>Euteleostomi</taxon>
        <taxon>Actinopterygii</taxon>
        <taxon>Neopterygii</taxon>
        <taxon>Teleostei</taxon>
        <taxon>Anguilliformes</taxon>
        <taxon>Synaphobranchidae</taxon>
        <taxon>Synaphobranchus</taxon>
    </lineage>
</organism>
<sequence>MHVVSVVFPSSRIRSLAQGKGEQPFLANLVTSKRSAQQMGLISQPFTPLGSDHPPKRMEMTNCRELLDRGPTDGTVRGAQNHPATCDGNPAPHNGASVSTPRVAPCGPWYPLVTKHFGAAICPRDHGRWGTARSPSPTPKGEELHLAEKRAVASVGFGDCLAQSPLVLEQAALVPPAQRARRHVPDIEITLRKMQMVANRTFGRREGDGAGRPAFELRHIVSHRSVLTKLRENTFGSCAVAFFAGGLPSGERRLRSLFTRK</sequence>
<accession>A0A9Q1EIT0</accession>
<name>A0A9Q1EIT0_SYNKA</name>
<proteinExistence type="predicted"/>
<dbReference type="AlphaFoldDB" id="A0A9Q1EIT0"/>
<dbReference type="Proteomes" id="UP001152622">
    <property type="component" value="Chromosome 17"/>
</dbReference>
<comment type="caution">
    <text evidence="1">The sequence shown here is derived from an EMBL/GenBank/DDBJ whole genome shotgun (WGS) entry which is preliminary data.</text>
</comment>
<keyword evidence="2" id="KW-1185">Reference proteome</keyword>
<dbReference type="EMBL" id="JAINUF010000017">
    <property type="protein sequence ID" value="KAJ8339564.1"/>
    <property type="molecule type" value="Genomic_DNA"/>
</dbReference>
<evidence type="ECO:0000313" key="2">
    <source>
        <dbReference type="Proteomes" id="UP001152622"/>
    </source>
</evidence>